<proteinExistence type="predicted"/>
<dbReference type="AlphaFoldDB" id="A0A0J6Y590"/>
<evidence type="ECO:0000313" key="3">
    <source>
        <dbReference type="Proteomes" id="UP000054565"/>
    </source>
</evidence>
<gene>
    <name evidence="2" type="ORF">CIRG_01957</name>
</gene>
<sequence>MPRRITRRLWVLLAITLVAVFLFTVQLQQARLIDASGKKAGDGRHNLQAANPHTSSTAAAIPSSSRPPAPPLAPGHPSPDYTRALVVAKLKEEDTTWVDRVVQNDPNITTAVYVVDDPEADPFIIKNKGNELMPYLTYIIDNYENLRNITIFMHAHNATWHNNDFFNGSSEMTLSRLNSEHVIREGYMNLRYHIHPMASGDEDIRAIPEAAVFSRAWKELLPDDPVPDVLSQPCCSQFAVSAERIRAIPLPRYVFWRDWVLRTRLYDRLTGRVWEYLWQYIFTGKPVLCPDELVCACKGYGVSIRRLCAHPMPRLRTPINRAPAPPQIGLGVFFEKLDQDSATLKGSPWQRYSTQRKFLRSDGHPYQTTGLALRRNPAFPLDASRSSQQPAPRRKISLGP</sequence>
<dbReference type="EMBL" id="DS028093">
    <property type="protein sequence ID" value="KMP01818.1"/>
    <property type="molecule type" value="Genomic_DNA"/>
</dbReference>
<organism evidence="2 3">
    <name type="scientific">Coccidioides immitis RMSCC 2394</name>
    <dbReference type="NCBI Taxonomy" id="404692"/>
    <lineage>
        <taxon>Eukaryota</taxon>
        <taxon>Fungi</taxon>
        <taxon>Dikarya</taxon>
        <taxon>Ascomycota</taxon>
        <taxon>Pezizomycotina</taxon>
        <taxon>Eurotiomycetes</taxon>
        <taxon>Eurotiomycetidae</taxon>
        <taxon>Onygenales</taxon>
        <taxon>Onygenaceae</taxon>
        <taxon>Coccidioides</taxon>
    </lineage>
</organism>
<accession>A0A0J6Y590</accession>
<evidence type="ECO:0000256" key="1">
    <source>
        <dbReference type="SAM" id="MobiDB-lite"/>
    </source>
</evidence>
<dbReference type="Pfam" id="PF11913">
    <property type="entry name" value="DUF3431"/>
    <property type="match status" value="1"/>
</dbReference>
<feature type="compositionally biased region" description="Pro residues" evidence="1">
    <location>
        <begin position="65"/>
        <end position="77"/>
    </location>
</feature>
<dbReference type="PANTHER" id="PTHR37490:SF3">
    <property type="entry name" value="DUF3431 DOMAIN CONTAINING PROTEIN"/>
    <property type="match status" value="1"/>
</dbReference>
<dbReference type="PANTHER" id="PTHR37490">
    <property type="entry name" value="EXPRESSED PROTEIN"/>
    <property type="match status" value="1"/>
</dbReference>
<reference evidence="3" key="1">
    <citation type="journal article" date="2010" name="Genome Res.">
        <title>Population genomic sequencing of Coccidioides fungi reveals recent hybridization and transposon control.</title>
        <authorList>
            <person name="Neafsey D.E."/>
            <person name="Barker B.M."/>
            <person name="Sharpton T.J."/>
            <person name="Stajich J.E."/>
            <person name="Park D.J."/>
            <person name="Whiston E."/>
            <person name="Hung C.-Y."/>
            <person name="McMahan C."/>
            <person name="White J."/>
            <person name="Sykes S."/>
            <person name="Heiman D."/>
            <person name="Young S."/>
            <person name="Zeng Q."/>
            <person name="Abouelleil A."/>
            <person name="Aftuck L."/>
            <person name="Bessette D."/>
            <person name="Brown A."/>
            <person name="FitzGerald M."/>
            <person name="Lui A."/>
            <person name="Macdonald J.P."/>
            <person name="Priest M."/>
            <person name="Orbach M.J."/>
            <person name="Galgiani J.N."/>
            <person name="Kirkland T.N."/>
            <person name="Cole G.T."/>
            <person name="Birren B.W."/>
            <person name="Henn M.R."/>
            <person name="Taylor J.W."/>
            <person name="Rounsley S.D."/>
        </authorList>
    </citation>
    <scope>NUCLEOTIDE SEQUENCE [LARGE SCALE GENOMIC DNA]</scope>
    <source>
        <strain evidence="3">RMSCC 2394</strain>
    </source>
</reference>
<feature type="region of interest" description="Disordered" evidence="1">
    <location>
        <begin position="369"/>
        <end position="400"/>
    </location>
</feature>
<dbReference type="Proteomes" id="UP000054565">
    <property type="component" value="Unassembled WGS sequence"/>
</dbReference>
<feature type="compositionally biased region" description="Low complexity" evidence="1">
    <location>
        <begin position="55"/>
        <end position="64"/>
    </location>
</feature>
<protein>
    <submittedName>
        <fullName evidence="2">Uncharacterized protein</fullName>
    </submittedName>
</protein>
<feature type="region of interest" description="Disordered" evidence="1">
    <location>
        <begin position="38"/>
        <end position="78"/>
    </location>
</feature>
<dbReference type="OrthoDB" id="426718at2759"/>
<dbReference type="STRING" id="404692.A0A0J6Y590"/>
<name>A0A0J6Y590_COCIT</name>
<evidence type="ECO:0000313" key="2">
    <source>
        <dbReference type="EMBL" id="KMP01818.1"/>
    </source>
</evidence>
<dbReference type="InterPro" id="IPR021838">
    <property type="entry name" value="DUF3431"/>
</dbReference>